<accession>A0A546XNL9</accession>
<reference evidence="2 3" key="1">
    <citation type="journal article" date="2019" name="Appl. Microbiol. Biotechnol.">
        <title>Differential efficiency of wild type rhizogenic strains for rol gene transformation of plants.</title>
        <authorList>
            <person name="Desmet S."/>
            <person name="De Keyser E."/>
            <person name="Van Vaerenbergh J."/>
            <person name="Baeyen S."/>
            <person name="Van Huylenbroeck J."/>
            <person name="Geelen D."/>
            <person name="Dhooghe E."/>
        </authorList>
    </citation>
    <scope>NUCLEOTIDE SEQUENCE [LARGE SCALE GENOMIC DNA]</scope>
    <source>
        <strain evidence="2 3">GBBC3284</strain>
    </source>
</reference>
<evidence type="ECO:0000313" key="2">
    <source>
        <dbReference type="EMBL" id="TRB02308.1"/>
    </source>
</evidence>
<organism evidence="2 3">
    <name type="scientific">Rhizobium rhizogenes</name>
    <name type="common">Agrobacterium rhizogenes</name>
    <dbReference type="NCBI Taxonomy" id="359"/>
    <lineage>
        <taxon>Bacteria</taxon>
        <taxon>Pseudomonadati</taxon>
        <taxon>Pseudomonadota</taxon>
        <taxon>Alphaproteobacteria</taxon>
        <taxon>Hyphomicrobiales</taxon>
        <taxon>Rhizobiaceae</taxon>
        <taxon>Rhizobium/Agrobacterium group</taxon>
        <taxon>Rhizobium</taxon>
    </lineage>
</organism>
<comment type="caution">
    <text evidence="2">The sequence shown here is derived from an EMBL/GenBank/DDBJ whole genome shotgun (WGS) entry which is preliminary data.</text>
</comment>
<name>A0A546XNL9_RHIRH</name>
<protein>
    <submittedName>
        <fullName evidence="2">Uncharacterized protein</fullName>
    </submittedName>
</protein>
<evidence type="ECO:0000313" key="3">
    <source>
        <dbReference type="Proteomes" id="UP000315434"/>
    </source>
</evidence>
<dbReference type="RefSeq" id="WP_142839281.1">
    <property type="nucleotide sequence ID" value="NZ_JAPZAC010000001.1"/>
</dbReference>
<dbReference type="EMBL" id="SGNY01000001">
    <property type="protein sequence ID" value="TRB02308.1"/>
    <property type="molecule type" value="Genomic_DNA"/>
</dbReference>
<dbReference type="AlphaFoldDB" id="A0A546XNL9"/>
<feature type="region of interest" description="Disordered" evidence="1">
    <location>
        <begin position="142"/>
        <end position="168"/>
    </location>
</feature>
<sequence length="187" mass="21791">MSSRQSRGDWLLEFLLNERGCSNFACGKCYYPIRAKLIGELRKAYYCRETSSRETSEMIFAQHLPQLEPKVLEFLAESLAAVRPHPGQTASVETTMFVILGLHSAYSRRGDENRLDEMLQESWAGTVLAKMRAHYEAVQKRIRSHRERERSAPLERERKKAEKAARHLARISKKDERYEAWLMKKTT</sequence>
<dbReference type="Proteomes" id="UP000315434">
    <property type="component" value="Unassembled WGS sequence"/>
</dbReference>
<gene>
    <name evidence="2" type="ORF">EXN68_00970</name>
</gene>
<feature type="compositionally biased region" description="Basic and acidic residues" evidence="1">
    <location>
        <begin position="146"/>
        <end position="165"/>
    </location>
</feature>
<evidence type="ECO:0000256" key="1">
    <source>
        <dbReference type="SAM" id="MobiDB-lite"/>
    </source>
</evidence>
<proteinExistence type="predicted"/>